<protein>
    <recommendedName>
        <fullName evidence="3">Pyrroloquinoline quinone biosynthesis protein PqqD</fullName>
    </recommendedName>
</protein>
<evidence type="ECO:0000313" key="2">
    <source>
        <dbReference type="Proteomes" id="UP000019489"/>
    </source>
</evidence>
<dbReference type="AlphaFoldDB" id="W9GEN8"/>
<keyword evidence="2" id="KW-1185">Reference proteome</keyword>
<evidence type="ECO:0000313" key="1">
    <source>
        <dbReference type="EMBL" id="EWT03687.1"/>
    </source>
</evidence>
<evidence type="ECO:0008006" key="3">
    <source>
        <dbReference type="Google" id="ProtNLM"/>
    </source>
</evidence>
<proteinExistence type="predicted"/>
<dbReference type="InterPro" id="IPR041881">
    <property type="entry name" value="PqqD_sf"/>
</dbReference>
<dbReference type="RefSeq" id="WP_034800289.1">
    <property type="nucleotide sequence ID" value="NZ_AWSA01000001.1"/>
</dbReference>
<dbReference type="Gene3D" id="1.10.10.1150">
    <property type="entry name" value="Coenzyme PQQ synthesis protein D (PqqD)"/>
    <property type="match status" value="1"/>
</dbReference>
<dbReference type="EMBL" id="AWSA01000001">
    <property type="protein sequence ID" value="EWT03687.1"/>
    <property type="molecule type" value="Genomic_DNA"/>
</dbReference>
<dbReference type="Pfam" id="PF05402">
    <property type="entry name" value="PqqD"/>
    <property type="match status" value="1"/>
</dbReference>
<comment type="caution">
    <text evidence="1">The sequence shown here is derived from an EMBL/GenBank/DDBJ whole genome shotgun (WGS) entry which is preliminary data.</text>
</comment>
<accession>W9GEN8</accession>
<name>W9GEN8_9MICO</name>
<gene>
    <name evidence="1" type="ORF">N865_09000</name>
</gene>
<dbReference type="STRING" id="1386089.N865_09000"/>
<organism evidence="1 2">
    <name type="scientific">Intrasporangium oryzae NRRL B-24470</name>
    <dbReference type="NCBI Taxonomy" id="1386089"/>
    <lineage>
        <taxon>Bacteria</taxon>
        <taxon>Bacillati</taxon>
        <taxon>Actinomycetota</taxon>
        <taxon>Actinomycetes</taxon>
        <taxon>Micrococcales</taxon>
        <taxon>Intrasporangiaceae</taxon>
        <taxon>Intrasporangium</taxon>
    </lineage>
</organism>
<sequence length="99" mass="10303">MTTRLRRAGNVATMPGLPDSGIGSHYVALLPNGPLIKLAGTASMIWEAAEDGVEDTLSERVADLLADVSAADVDADVRAFVDDLVGAGYLERYDPADGA</sequence>
<dbReference type="Proteomes" id="UP000019489">
    <property type="component" value="Unassembled WGS sequence"/>
</dbReference>
<dbReference type="InterPro" id="IPR008792">
    <property type="entry name" value="PQQD"/>
</dbReference>
<reference evidence="1 2" key="1">
    <citation type="submission" date="2013-08" db="EMBL/GenBank/DDBJ databases">
        <title>Intrasporangium oryzae NRRL B-24470.</title>
        <authorList>
            <person name="Liu H."/>
            <person name="Wang G."/>
        </authorList>
    </citation>
    <scope>NUCLEOTIDE SEQUENCE [LARGE SCALE GENOMIC DNA]</scope>
    <source>
        <strain evidence="1 2">NRRL B-24470</strain>
    </source>
</reference>